<evidence type="ECO:0000256" key="9">
    <source>
        <dbReference type="SAM" id="Phobius"/>
    </source>
</evidence>
<evidence type="ECO:0000256" key="3">
    <source>
        <dbReference type="ARBA" id="ARBA00022692"/>
    </source>
</evidence>
<dbReference type="HOGENOM" id="CLU_167752_2_1_1"/>
<evidence type="ECO:0000256" key="4">
    <source>
        <dbReference type="ARBA" id="ARBA00022927"/>
    </source>
</evidence>
<keyword evidence="5 9" id="KW-1133">Transmembrane helix</keyword>
<evidence type="ECO:0000256" key="6">
    <source>
        <dbReference type="ARBA" id="ARBA00023010"/>
    </source>
</evidence>
<comment type="subcellular location">
    <subcellularLocation>
        <location evidence="8">Endomembrane system</location>
        <topology evidence="8">Single-pass membrane protein</topology>
    </subcellularLocation>
</comment>
<dbReference type="InterPro" id="IPR008158">
    <property type="entry name" value="Translocase_Sec61-g"/>
</dbReference>
<keyword evidence="11" id="KW-1185">Reference proteome</keyword>
<dbReference type="InParanoid" id="S7W7K3"/>
<dbReference type="SUPFAM" id="SSF103456">
    <property type="entry name" value="Preprotein translocase SecE subunit"/>
    <property type="match status" value="1"/>
</dbReference>
<organism evidence="10 11">
    <name type="scientific">Spraguea lophii (strain 42_110)</name>
    <name type="common">Microsporidian parasite</name>
    <dbReference type="NCBI Taxonomy" id="1358809"/>
    <lineage>
        <taxon>Eukaryota</taxon>
        <taxon>Fungi</taxon>
        <taxon>Fungi incertae sedis</taxon>
        <taxon>Microsporidia</taxon>
        <taxon>Spragueidae</taxon>
        <taxon>Spraguea</taxon>
    </lineage>
</organism>
<dbReference type="NCBIfam" id="TIGR00327">
    <property type="entry name" value="secE_euk_arch"/>
    <property type="match status" value="1"/>
</dbReference>
<evidence type="ECO:0000256" key="5">
    <source>
        <dbReference type="ARBA" id="ARBA00022989"/>
    </source>
</evidence>
<dbReference type="EMBL" id="ATCN01000528">
    <property type="protein sequence ID" value="EPR78845.1"/>
    <property type="molecule type" value="Genomic_DNA"/>
</dbReference>
<accession>S7W7K3</accession>
<evidence type="ECO:0000256" key="7">
    <source>
        <dbReference type="ARBA" id="ARBA00023136"/>
    </source>
</evidence>
<evidence type="ECO:0000256" key="1">
    <source>
        <dbReference type="ARBA" id="ARBA00008274"/>
    </source>
</evidence>
<dbReference type="Gene3D" id="1.20.5.820">
    <property type="entry name" value="Preprotein translocase SecE subunit"/>
    <property type="match status" value="1"/>
</dbReference>
<dbReference type="GO" id="GO:0012505">
    <property type="term" value="C:endomembrane system"/>
    <property type="evidence" value="ECO:0007669"/>
    <property type="project" value="UniProtKB-SubCell"/>
</dbReference>
<dbReference type="OrthoDB" id="2194864at2759"/>
<gene>
    <name evidence="10" type="ORF">SLOPH_2724</name>
</gene>
<evidence type="ECO:0000313" key="10">
    <source>
        <dbReference type="EMBL" id="EPR78845.1"/>
    </source>
</evidence>
<dbReference type="GO" id="GO:0016020">
    <property type="term" value="C:membrane"/>
    <property type="evidence" value="ECO:0007669"/>
    <property type="project" value="InterPro"/>
</dbReference>
<dbReference type="VEuPathDB" id="MicrosporidiaDB:SLOPH_2724"/>
<protein>
    <submittedName>
        <fullName evidence="10">Protein transport Sec61-like protein</fullName>
    </submittedName>
</protein>
<dbReference type="Pfam" id="PF00584">
    <property type="entry name" value="SecE"/>
    <property type="match status" value="1"/>
</dbReference>
<dbReference type="FunCoup" id="S7W7K3">
    <property type="interactions" value="103"/>
</dbReference>
<keyword evidence="2" id="KW-0813">Transport</keyword>
<keyword evidence="3 9" id="KW-0812">Transmembrane</keyword>
<comment type="similarity">
    <text evidence="1">Belongs to the SecE/SEC61-gamma family.</text>
</comment>
<dbReference type="AlphaFoldDB" id="S7W7K3"/>
<evidence type="ECO:0000256" key="2">
    <source>
        <dbReference type="ARBA" id="ARBA00022448"/>
    </source>
</evidence>
<keyword evidence="6" id="KW-0811">Translocation</keyword>
<proteinExistence type="inferred from homology"/>
<dbReference type="GO" id="GO:0008320">
    <property type="term" value="F:protein transmembrane transporter activity"/>
    <property type="evidence" value="ECO:0007669"/>
    <property type="project" value="InterPro"/>
</dbReference>
<feature type="transmembrane region" description="Helical" evidence="9">
    <location>
        <begin position="51"/>
        <end position="71"/>
    </location>
</feature>
<evidence type="ECO:0000256" key="8">
    <source>
        <dbReference type="ARBA" id="ARBA00037847"/>
    </source>
</evidence>
<sequence>MSQSVKSLKSKSSKYNASSDIFYYFYSSKQFLSNCVKPSSKEYWNLLRSHVIGIGALGFLGYSIKFIHILINNVIVNK</sequence>
<dbReference type="OMA" id="PSSKEYW"/>
<evidence type="ECO:0000313" key="11">
    <source>
        <dbReference type="Proteomes" id="UP000014978"/>
    </source>
</evidence>
<dbReference type="GO" id="GO:0006886">
    <property type="term" value="P:intracellular protein transport"/>
    <property type="evidence" value="ECO:0007669"/>
    <property type="project" value="InterPro"/>
</dbReference>
<dbReference type="GO" id="GO:0006605">
    <property type="term" value="P:protein targeting"/>
    <property type="evidence" value="ECO:0007669"/>
    <property type="project" value="InterPro"/>
</dbReference>
<dbReference type="STRING" id="1358809.S7W7K3"/>
<comment type="caution">
    <text evidence="10">The sequence shown here is derived from an EMBL/GenBank/DDBJ whole genome shotgun (WGS) entry which is preliminary data.</text>
</comment>
<dbReference type="Proteomes" id="UP000014978">
    <property type="component" value="Unassembled WGS sequence"/>
</dbReference>
<name>S7W7K3_SPRLO</name>
<dbReference type="InterPro" id="IPR001901">
    <property type="entry name" value="Translocase_SecE/Sec61-g"/>
</dbReference>
<keyword evidence="4" id="KW-0653">Protein transport</keyword>
<keyword evidence="7 9" id="KW-0472">Membrane</keyword>
<dbReference type="InterPro" id="IPR023391">
    <property type="entry name" value="Prot_translocase_SecE_dom_sf"/>
</dbReference>
<reference evidence="11" key="1">
    <citation type="journal article" date="2013" name="PLoS Genet.">
        <title>The genome of Spraguea lophii and the basis of host-microsporidian interactions.</title>
        <authorList>
            <person name="Campbell S.E."/>
            <person name="Williams T.A."/>
            <person name="Yousuf A."/>
            <person name="Soanes D.M."/>
            <person name="Paszkiewicz K.H."/>
            <person name="Williams B.A.P."/>
        </authorList>
    </citation>
    <scope>NUCLEOTIDE SEQUENCE [LARGE SCALE GENOMIC DNA]</scope>
    <source>
        <strain evidence="11">42_110</strain>
    </source>
</reference>